<dbReference type="Gene3D" id="3.30.9.10">
    <property type="entry name" value="D-Amino Acid Oxidase, subunit A, domain 2"/>
    <property type="match status" value="1"/>
</dbReference>
<dbReference type="EMBL" id="CP014859">
    <property type="protein sequence ID" value="AOS63934.1"/>
    <property type="molecule type" value="Genomic_DNA"/>
</dbReference>
<proteinExistence type="predicted"/>
<dbReference type="Pfam" id="PF01494">
    <property type="entry name" value="FAD_binding_3"/>
    <property type="match status" value="1"/>
</dbReference>
<evidence type="ECO:0000256" key="4">
    <source>
        <dbReference type="SAM" id="MobiDB-lite"/>
    </source>
</evidence>
<evidence type="ECO:0000313" key="6">
    <source>
        <dbReference type="EMBL" id="AOS63934.1"/>
    </source>
</evidence>
<dbReference type="Gene3D" id="3.40.30.120">
    <property type="match status" value="1"/>
</dbReference>
<dbReference type="Proteomes" id="UP000095210">
    <property type="component" value="Chromosome"/>
</dbReference>
<evidence type="ECO:0000256" key="1">
    <source>
        <dbReference type="ARBA" id="ARBA00001974"/>
    </source>
</evidence>
<evidence type="ECO:0000256" key="3">
    <source>
        <dbReference type="ARBA" id="ARBA00022827"/>
    </source>
</evidence>
<dbReference type="Gene3D" id="3.50.50.60">
    <property type="entry name" value="FAD/NAD(P)-binding domain"/>
    <property type="match status" value="1"/>
</dbReference>
<dbReference type="GO" id="GO:0071949">
    <property type="term" value="F:FAD binding"/>
    <property type="evidence" value="ECO:0007669"/>
    <property type="project" value="InterPro"/>
</dbReference>
<evidence type="ECO:0000259" key="5">
    <source>
        <dbReference type="Pfam" id="PF01494"/>
    </source>
</evidence>
<dbReference type="PRINTS" id="PR00420">
    <property type="entry name" value="RNGMNOXGNASE"/>
</dbReference>
<dbReference type="InterPro" id="IPR036188">
    <property type="entry name" value="FAD/NAD-bd_sf"/>
</dbReference>
<dbReference type="KEGG" id="ahm:TL08_15625"/>
<keyword evidence="3" id="KW-0274">FAD</keyword>
<name>A0AAC9HQZ4_9PSEU</name>
<keyword evidence="2" id="KW-0285">Flavoprotein</keyword>
<dbReference type="AlphaFoldDB" id="A0AAC9HQZ4"/>
<protein>
    <submittedName>
        <fullName evidence="6">2-polyprenyl-6-methoxyphenol hydroxylase-like oxidoreductase</fullName>
    </submittedName>
</protein>
<dbReference type="SUPFAM" id="SSF51905">
    <property type="entry name" value="FAD/NAD(P)-binding domain"/>
    <property type="match status" value="1"/>
</dbReference>
<dbReference type="InterPro" id="IPR002938">
    <property type="entry name" value="FAD-bd"/>
</dbReference>
<dbReference type="GO" id="GO:0016709">
    <property type="term" value="F:oxidoreductase activity, acting on paired donors, with incorporation or reduction of molecular oxygen, NAD(P)H as one donor, and incorporation of one atom of oxygen"/>
    <property type="evidence" value="ECO:0007669"/>
    <property type="project" value="UniProtKB-ARBA"/>
</dbReference>
<sequence length="531" mass="56955">MNKVSNERVPVLIVGGAYTGLSTALGLAHHGVKPLLVERRPTTSTLPKAWGLNPRTMELLDTIPGVGADVRAAMGNGTMPAVRSGASVRVATQPEIDPTPFIAAYQAMTAAPVCFLPQSTIEKILRSRAEDLGADLRFGTELVSWTQDDDAVTATLRDVSSGHEYTVQADYLVAADGNTSPIRTSLGIPLEGGGRVGHVYVITFEADLTSYFTPGHFVVVGIPGSGTSVIHDSFGVTTLWVDYFPEEGQSEADFTEEKCLERVRNAIGVPDLECRIANARPFPLNHQLAERFVDGRVILAGDAAHACPPVGGQGGNLAIQDGYDVAWRLALILTGQAGPALLDTYPQERRPVINITLEREVALLGVAEGRILSTFDESQPIPTLREQLGFRYHSPAVRTEPGDDMSLQEDPAAPTGRPGTRAPHVRLTLDGETLSTHDLFGKEFVLLTGDDGAEWVDAAAKVADRFGVGLVSRQIGVRFVDADNVWRSRYGIESAGAALVRPDAVIAWRCKDAADDPERELAEALTAVLAR</sequence>
<evidence type="ECO:0000313" key="7">
    <source>
        <dbReference type="Proteomes" id="UP000095210"/>
    </source>
</evidence>
<evidence type="ECO:0000256" key="2">
    <source>
        <dbReference type="ARBA" id="ARBA00022630"/>
    </source>
</evidence>
<accession>A0AAC9HQZ4</accession>
<comment type="cofactor">
    <cofactor evidence="1">
        <name>FAD</name>
        <dbReference type="ChEBI" id="CHEBI:57692"/>
    </cofactor>
</comment>
<dbReference type="RefSeq" id="WP_084643075.1">
    <property type="nucleotide sequence ID" value="NZ_CP014859.1"/>
</dbReference>
<dbReference type="InterPro" id="IPR050641">
    <property type="entry name" value="RIFMO-like"/>
</dbReference>
<gene>
    <name evidence="6" type="ORF">TL08_15625</name>
</gene>
<keyword evidence="7" id="KW-1185">Reference proteome</keyword>
<feature type="region of interest" description="Disordered" evidence="4">
    <location>
        <begin position="398"/>
        <end position="422"/>
    </location>
</feature>
<dbReference type="PANTHER" id="PTHR43004:SF19">
    <property type="entry name" value="BINDING MONOOXYGENASE, PUTATIVE (JCVI)-RELATED"/>
    <property type="match status" value="1"/>
</dbReference>
<dbReference type="Pfam" id="PF21274">
    <property type="entry name" value="Rng_hyd_C"/>
    <property type="match status" value="1"/>
</dbReference>
<feature type="domain" description="FAD-binding" evidence="5">
    <location>
        <begin position="9"/>
        <end position="356"/>
    </location>
</feature>
<dbReference type="PANTHER" id="PTHR43004">
    <property type="entry name" value="TRK SYSTEM POTASSIUM UPTAKE PROTEIN"/>
    <property type="match status" value="1"/>
</dbReference>
<organism evidence="6 7">
    <name type="scientific">Actinoalloteichus hymeniacidonis</name>
    <dbReference type="NCBI Taxonomy" id="340345"/>
    <lineage>
        <taxon>Bacteria</taxon>
        <taxon>Bacillati</taxon>
        <taxon>Actinomycetota</taxon>
        <taxon>Actinomycetes</taxon>
        <taxon>Pseudonocardiales</taxon>
        <taxon>Pseudonocardiaceae</taxon>
        <taxon>Actinoalloteichus</taxon>
    </lineage>
</organism>
<reference evidence="7" key="1">
    <citation type="submission" date="2016-03" db="EMBL/GenBank/DDBJ databases">
        <title>Complete genome sequence of the type strain Actinoalloteichus hymeniacidonis DSM 45092.</title>
        <authorList>
            <person name="Schaffert L."/>
            <person name="Albersmeier A."/>
            <person name="Winkler A."/>
            <person name="Kalinowski J."/>
            <person name="Zotchev S."/>
            <person name="Ruckert C."/>
        </authorList>
    </citation>
    <scope>NUCLEOTIDE SEQUENCE [LARGE SCALE GENOMIC DNA]</scope>
    <source>
        <strain evidence="7">HPA177(T) (DSM 45092(T))</strain>
    </source>
</reference>